<sequence length="83" mass="9671">MRKLRAVHTRPISNSIFIPTDLKSCSQIFLCHDTVRKSLQPIFDGPFLVLQRSEETSTTLQNDKKICCYCRSLKPYLSIQTYF</sequence>
<reference evidence="1 2" key="1">
    <citation type="submission" date="2019-07" db="EMBL/GenBank/DDBJ databases">
        <authorList>
            <person name="Jastrzebski P J."/>
            <person name="Paukszto L."/>
            <person name="Jastrzebski P J."/>
        </authorList>
    </citation>
    <scope>NUCLEOTIDE SEQUENCE [LARGE SCALE GENOMIC DNA]</scope>
    <source>
        <strain evidence="1 2">WMS-il1</strain>
    </source>
</reference>
<accession>A0A564XV72</accession>
<organism evidence="1 2">
    <name type="scientific">Hymenolepis diminuta</name>
    <name type="common">Rat tapeworm</name>
    <dbReference type="NCBI Taxonomy" id="6216"/>
    <lineage>
        <taxon>Eukaryota</taxon>
        <taxon>Metazoa</taxon>
        <taxon>Spiralia</taxon>
        <taxon>Lophotrochozoa</taxon>
        <taxon>Platyhelminthes</taxon>
        <taxon>Cestoda</taxon>
        <taxon>Eucestoda</taxon>
        <taxon>Cyclophyllidea</taxon>
        <taxon>Hymenolepididae</taxon>
        <taxon>Hymenolepis</taxon>
    </lineage>
</organism>
<dbReference type="Proteomes" id="UP000321570">
    <property type="component" value="Unassembled WGS sequence"/>
</dbReference>
<proteinExistence type="predicted"/>
<name>A0A564XV72_HYMDI</name>
<evidence type="ECO:0000313" key="1">
    <source>
        <dbReference type="EMBL" id="VUZ38922.1"/>
    </source>
</evidence>
<keyword evidence="2" id="KW-1185">Reference proteome</keyword>
<protein>
    <submittedName>
        <fullName evidence="1">Uncharacterized protein</fullName>
    </submittedName>
</protein>
<dbReference type="EMBL" id="CABIJS010000010">
    <property type="protein sequence ID" value="VUZ38922.1"/>
    <property type="molecule type" value="Genomic_DNA"/>
</dbReference>
<evidence type="ECO:0000313" key="2">
    <source>
        <dbReference type="Proteomes" id="UP000321570"/>
    </source>
</evidence>
<dbReference type="AlphaFoldDB" id="A0A564XV72"/>
<gene>
    <name evidence="1" type="ORF">WMSIL1_LOCUS328</name>
</gene>